<evidence type="ECO:0000256" key="3">
    <source>
        <dbReference type="SAM" id="SignalP"/>
    </source>
</evidence>
<dbReference type="Gene3D" id="1.10.238.10">
    <property type="entry name" value="EF-hand"/>
    <property type="match status" value="1"/>
</dbReference>
<reference evidence="5 6" key="1">
    <citation type="submission" date="2024-10" db="EMBL/GenBank/DDBJ databases">
        <title>Updated reference genomes for cyclostephanoid diatoms.</title>
        <authorList>
            <person name="Roberts W.R."/>
            <person name="Alverson A.J."/>
        </authorList>
    </citation>
    <scope>NUCLEOTIDE SEQUENCE [LARGE SCALE GENOMIC DNA]</scope>
    <source>
        <strain evidence="5 6">AJA276-08</strain>
    </source>
</reference>
<dbReference type="Pfam" id="PF00036">
    <property type="entry name" value="EF-hand_1"/>
    <property type="match status" value="1"/>
</dbReference>
<evidence type="ECO:0000259" key="4">
    <source>
        <dbReference type="PROSITE" id="PS50222"/>
    </source>
</evidence>
<feature type="signal peptide" evidence="3">
    <location>
        <begin position="1"/>
        <end position="23"/>
    </location>
</feature>
<evidence type="ECO:0000313" key="5">
    <source>
        <dbReference type="EMBL" id="KAL3786176.1"/>
    </source>
</evidence>
<dbReference type="EMBL" id="JALLAZ020000847">
    <property type="protein sequence ID" value="KAL3786176.1"/>
    <property type="molecule type" value="Genomic_DNA"/>
</dbReference>
<dbReference type="Pfam" id="PF18599">
    <property type="entry name" value="LCIB_C_CA"/>
    <property type="match status" value="2"/>
</dbReference>
<feature type="domain" description="EF-hand" evidence="4">
    <location>
        <begin position="66"/>
        <end position="101"/>
    </location>
</feature>
<dbReference type="PROSITE" id="PS50222">
    <property type="entry name" value="EF_HAND_2"/>
    <property type="match status" value="1"/>
</dbReference>
<comment type="caution">
    <text evidence="5">The sequence shown here is derived from an EMBL/GenBank/DDBJ whole genome shotgun (WGS) entry which is preliminary data.</text>
</comment>
<dbReference type="PANTHER" id="PTHR38016:SF1">
    <property type="entry name" value="LIMITING CO2-INDUCIBLE PROTEIN B_C BETA CARBONYIC ANHYDRASE DOMAIN-CONTAINING PROTEIN"/>
    <property type="match status" value="1"/>
</dbReference>
<dbReference type="PANTHER" id="PTHR38016">
    <property type="entry name" value="UNNAMED PRODUCT"/>
    <property type="match status" value="1"/>
</dbReference>
<evidence type="ECO:0000256" key="1">
    <source>
        <dbReference type="ARBA" id="ARBA00022837"/>
    </source>
</evidence>
<dbReference type="InterPro" id="IPR018247">
    <property type="entry name" value="EF_Hand_1_Ca_BS"/>
</dbReference>
<accession>A0ABD3PEF5</accession>
<feature type="region of interest" description="Disordered" evidence="2">
    <location>
        <begin position="23"/>
        <end position="66"/>
    </location>
</feature>
<feature type="chain" id="PRO_5044882031" description="EF-hand domain-containing protein" evidence="3">
    <location>
        <begin position="24"/>
        <end position="451"/>
    </location>
</feature>
<feature type="compositionally biased region" description="Low complexity" evidence="2">
    <location>
        <begin position="37"/>
        <end position="46"/>
    </location>
</feature>
<keyword evidence="6" id="KW-1185">Reference proteome</keyword>
<keyword evidence="1" id="KW-0106">Calcium</keyword>
<dbReference type="PROSITE" id="PS00018">
    <property type="entry name" value="EF_HAND_1"/>
    <property type="match status" value="1"/>
</dbReference>
<gene>
    <name evidence="5" type="ORF">ACHAW5_008468</name>
</gene>
<dbReference type="InterPro" id="IPR040703">
    <property type="entry name" value="LCIB/C_CA"/>
</dbReference>
<dbReference type="Proteomes" id="UP001530315">
    <property type="component" value="Unassembled WGS sequence"/>
</dbReference>
<dbReference type="AlphaFoldDB" id="A0ABD3PEF5"/>
<evidence type="ECO:0000313" key="6">
    <source>
        <dbReference type="Proteomes" id="UP001530315"/>
    </source>
</evidence>
<sequence>MTRRRISAVVAVALIEIGASCYGFSPSSRPPPPPRLLPSSSSSSSPTARTMIGESDDGKGGGGINVDDPYADGMFARFDSDGNGYIDREEFRAVARKMRSSSRRREVLSVATASFGSIFVASGSNTFQLAQKNLRGRYLEEYAESSMNELFPTAMLSRDVDEDVWRVLRGRGFTPENTLLGHSVCPDEVNNRKEQLIPLMVDRWQEENAILLPLAHFLTKRNETKRNETKRAGFALGGLGGLPFAGKSGFGAYLHHVPDGGRLLVIFAPHVGIDEIGRVGSLQRDGQAKVSSACGAAVGAYKELQRSKRARPDPLLVMDVDGTGDDYHYHAEFDPQLRGIVSLLAPRLGGVEESADSIAFVTYQMYGIIRELIAACIVETADLFDYATEVAVVGGIMINRRKGGDFFQPLSFETRRKGGAPVDLFEEAFGDRPNLLPIIGSKAAMARASLY</sequence>
<keyword evidence="3" id="KW-0732">Signal</keyword>
<organism evidence="5 6">
    <name type="scientific">Stephanodiscus triporus</name>
    <dbReference type="NCBI Taxonomy" id="2934178"/>
    <lineage>
        <taxon>Eukaryota</taxon>
        <taxon>Sar</taxon>
        <taxon>Stramenopiles</taxon>
        <taxon>Ochrophyta</taxon>
        <taxon>Bacillariophyta</taxon>
        <taxon>Coscinodiscophyceae</taxon>
        <taxon>Thalassiosirophycidae</taxon>
        <taxon>Stephanodiscales</taxon>
        <taxon>Stephanodiscaceae</taxon>
        <taxon>Stephanodiscus</taxon>
    </lineage>
</organism>
<protein>
    <recommendedName>
        <fullName evidence="4">EF-hand domain-containing protein</fullName>
    </recommendedName>
</protein>
<dbReference type="InterPro" id="IPR002048">
    <property type="entry name" value="EF_hand_dom"/>
</dbReference>
<dbReference type="SMART" id="SM00054">
    <property type="entry name" value="EFh"/>
    <property type="match status" value="1"/>
</dbReference>
<evidence type="ECO:0000256" key="2">
    <source>
        <dbReference type="SAM" id="MobiDB-lite"/>
    </source>
</evidence>
<name>A0ABD3PEF5_9STRA</name>
<proteinExistence type="predicted"/>
<dbReference type="InterPro" id="IPR011992">
    <property type="entry name" value="EF-hand-dom_pair"/>
</dbReference>
<dbReference type="SUPFAM" id="SSF47473">
    <property type="entry name" value="EF-hand"/>
    <property type="match status" value="1"/>
</dbReference>